<feature type="domain" description="NAD(P)-binding" evidence="1">
    <location>
        <begin position="12"/>
        <end position="156"/>
    </location>
</feature>
<keyword evidence="3" id="KW-1185">Reference proteome</keyword>
<dbReference type="InterPro" id="IPR036291">
    <property type="entry name" value="NAD(P)-bd_dom_sf"/>
</dbReference>
<dbReference type="GO" id="GO:0004029">
    <property type="term" value="F:aldehyde dehydrogenase (NAD+) activity"/>
    <property type="evidence" value="ECO:0007669"/>
    <property type="project" value="TreeGrafter"/>
</dbReference>
<dbReference type="InterPro" id="IPR051783">
    <property type="entry name" value="NAD(P)-dependent_oxidoreduct"/>
</dbReference>
<dbReference type="Gene3D" id="3.40.50.720">
    <property type="entry name" value="NAD(P)-binding Rossmann-like Domain"/>
    <property type="match status" value="1"/>
</dbReference>
<evidence type="ECO:0000259" key="1">
    <source>
        <dbReference type="Pfam" id="PF13460"/>
    </source>
</evidence>
<organism evidence="2 3">
    <name type="scientific">Nonomuraea thailandensis</name>
    <dbReference type="NCBI Taxonomy" id="1188745"/>
    <lineage>
        <taxon>Bacteria</taxon>
        <taxon>Bacillati</taxon>
        <taxon>Actinomycetota</taxon>
        <taxon>Actinomycetes</taxon>
        <taxon>Streptosporangiales</taxon>
        <taxon>Streptosporangiaceae</taxon>
        <taxon>Nonomuraea</taxon>
    </lineage>
</organism>
<sequence>MTVHDRRAFIIGGTGQIGRATAARLAEAGYAVTLGQRRPRAGAAESGGVVSVQVDRADTDALLNALDGHDVVVDTVAFTPLHGEQLARLAGRVGSLVVISTGAVYQAPGLPVPIPESWPTVERDAHDYPAGKAALERRLLATPGLPVSILRTGVLHGPHGKSLDHWSFIKRALDKRPHVVLAQDGRSRFPTSAVANVAELIRLCARRPAARVLNIADDPLTVAEIGARIFAVMGHEAEIVTFAGPSRPDGLGFHPWNVPEPIVFGMDRARAELGYRPAVSYDDALRQDIEWAAAAVAEAEAGGGGWQDVFPDLVARHGRDVWFPYAAEDAFVTGAQAGVTR</sequence>
<name>A0A9X2GEZ3_9ACTN</name>
<evidence type="ECO:0000313" key="2">
    <source>
        <dbReference type="EMBL" id="MCP2356457.1"/>
    </source>
</evidence>
<gene>
    <name evidence="2" type="ORF">HD597_003477</name>
</gene>
<dbReference type="PANTHER" id="PTHR48079:SF6">
    <property type="entry name" value="NAD(P)-BINDING DOMAIN-CONTAINING PROTEIN-RELATED"/>
    <property type="match status" value="1"/>
</dbReference>
<dbReference type="AlphaFoldDB" id="A0A9X2GEZ3"/>
<protein>
    <submittedName>
        <fullName evidence="2">Nucleoside-diphosphate-sugar epimerase</fullName>
    </submittedName>
</protein>
<dbReference type="Pfam" id="PF13460">
    <property type="entry name" value="NAD_binding_10"/>
    <property type="match status" value="1"/>
</dbReference>
<reference evidence="2" key="1">
    <citation type="submission" date="2022-06" db="EMBL/GenBank/DDBJ databases">
        <title>Sequencing the genomes of 1000 actinobacteria strains.</title>
        <authorList>
            <person name="Klenk H.-P."/>
        </authorList>
    </citation>
    <scope>NUCLEOTIDE SEQUENCE</scope>
    <source>
        <strain evidence="2">DSM 46694</strain>
    </source>
</reference>
<dbReference type="PANTHER" id="PTHR48079">
    <property type="entry name" value="PROTEIN YEEZ"/>
    <property type="match status" value="1"/>
</dbReference>
<evidence type="ECO:0000313" key="3">
    <source>
        <dbReference type="Proteomes" id="UP001139648"/>
    </source>
</evidence>
<dbReference type="RefSeq" id="WP_253743361.1">
    <property type="nucleotide sequence ID" value="NZ_BAABKA010000057.1"/>
</dbReference>
<proteinExistence type="predicted"/>
<dbReference type="InterPro" id="IPR016040">
    <property type="entry name" value="NAD(P)-bd_dom"/>
</dbReference>
<comment type="caution">
    <text evidence="2">The sequence shown here is derived from an EMBL/GenBank/DDBJ whole genome shotgun (WGS) entry which is preliminary data.</text>
</comment>
<dbReference type="SUPFAM" id="SSF51735">
    <property type="entry name" value="NAD(P)-binding Rossmann-fold domains"/>
    <property type="match status" value="1"/>
</dbReference>
<dbReference type="EMBL" id="JAMZEB010000002">
    <property type="protein sequence ID" value="MCP2356457.1"/>
    <property type="molecule type" value="Genomic_DNA"/>
</dbReference>
<dbReference type="GO" id="GO:0005737">
    <property type="term" value="C:cytoplasm"/>
    <property type="evidence" value="ECO:0007669"/>
    <property type="project" value="TreeGrafter"/>
</dbReference>
<dbReference type="Proteomes" id="UP001139648">
    <property type="component" value="Unassembled WGS sequence"/>
</dbReference>
<accession>A0A9X2GEZ3</accession>